<organism evidence="4 5">
    <name type="scientific">Litchfieldella anticariensis (strain DSM 16096 / CECT 5854 / CIP 108499 / LMG 22089 / FP35)</name>
    <name type="common">Halomonas anticariensis</name>
    <dbReference type="NCBI Taxonomy" id="1121939"/>
    <lineage>
        <taxon>Bacteria</taxon>
        <taxon>Pseudomonadati</taxon>
        <taxon>Pseudomonadota</taxon>
        <taxon>Gammaproteobacteria</taxon>
        <taxon>Oceanospirillales</taxon>
        <taxon>Halomonadaceae</taxon>
        <taxon>Litchfieldella</taxon>
    </lineage>
</organism>
<dbReference type="InterPro" id="IPR000917">
    <property type="entry name" value="Sulfatase_N"/>
</dbReference>
<dbReference type="OrthoDB" id="1376015at2"/>
<feature type="transmembrane region" description="Helical" evidence="2">
    <location>
        <begin position="6"/>
        <end position="28"/>
    </location>
</feature>
<dbReference type="Proteomes" id="UP000014463">
    <property type="component" value="Unassembled WGS sequence"/>
</dbReference>
<protein>
    <recommendedName>
        <fullName evidence="3">Sulfatase N-terminal domain-containing protein</fullName>
    </recommendedName>
</protein>
<dbReference type="RefSeq" id="WP_016416609.1">
    <property type="nucleotide sequence ID" value="NZ_AUAB01000002.1"/>
</dbReference>
<dbReference type="EMBL" id="ASTJ01000024">
    <property type="protein sequence ID" value="EPC02673.1"/>
    <property type="molecule type" value="Genomic_DNA"/>
</dbReference>
<keyword evidence="2" id="KW-0812">Transmembrane</keyword>
<evidence type="ECO:0000259" key="3">
    <source>
        <dbReference type="Pfam" id="PF00884"/>
    </source>
</evidence>
<feature type="transmembrane region" description="Helical" evidence="2">
    <location>
        <begin position="59"/>
        <end position="76"/>
    </location>
</feature>
<dbReference type="SUPFAM" id="SSF53649">
    <property type="entry name" value="Alkaline phosphatase-like"/>
    <property type="match status" value="1"/>
</dbReference>
<dbReference type="Pfam" id="PF00884">
    <property type="entry name" value="Sulfatase"/>
    <property type="match status" value="1"/>
</dbReference>
<feature type="compositionally biased region" description="Polar residues" evidence="1">
    <location>
        <begin position="533"/>
        <end position="552"/>
    </location>
</feature>
<proteinExistence type="predicted"/>
<keyword evidence="2" id="KW-1133">Transmembrane helix</keyword>
<evidence type="ECO:0000256" key="1">
    <source>
        <dbReference type="SAM" id="MobiDB-lite"/>
    </source>
</evidence>
<comment type="caution">
    <text evidence="4">The sequence shown here is derived from an EMBL/GenBank/DDBJ whole genome shotgun (WGS) entry which is preliminary data.</text>
</comment>
<feature type="transmembrane region" description="Helical" evidence="2">
    <location>
        <begin position="147"/>
        <end position="164"/>
    </location>
</feature>
<reference evidence="4 5" key="1">
    <citation type="journal article" date="2013" name="Genome Announc.">
        <title>Draft genome sequence of the moderately halophilic gammaproteobacterium Halomonas anticariensis FP35.</title>
        <authorList>
            <person name="Tahrioui A."/>
            <person name="Quesada E."/>
            <person name="Llamas I."/>
        </authorList>
    </citation>
    <scope>NUCLEOTIDE SEQUENCE [LARGE SCALE GENOMIC DNA]</scope>
    <source>
        <strain evidence="5">DSM 16096 / CECT 5854 / LMG 22089 / FP35</strain>
    </source>
</reference>
<feature type="transmembrane region" description="Helical" evidence="2">
    <location>
        <begin position="35"/>
        <end position="53"/>
    </location>
</feature>
<evidence type="ECO:0000313" key="4">
    <source>
        <dbReference type="EMBL" id="EPC02673.1"/>
    </source>
</evidence>
<feature type="region of interest" description="Disordered" evidence="1">
    <location>
        <begin position="532"/>
        <end position="552"/>
    </location>
</feature>
<feature type="domain" description="Sulfatase N-terminal" evidence="3">
    <location>
        <begin position="302"/>
        <end position="469"/>
    </location>
</feature>
<dbReference type="PATRIC" id="fig|1121939.11.peg.2101"/>
<dbReference type="InterPro" id="IPR017850">
    <property type="entry name" value="Alkaline_phosphatase_core_sf"/>
</dbReference>
<evidence type="ECO:0000313" key="5">
    <source>
        <dbReference type="Proteomes" id="UP000014463"/>
    </source>
</evidence>
<name>S2KQB7_LITA3</name>
<gene>
    <name evidence="4" type="ORF">L861_10030</name>
</gene>
<accession>S2KQB7</accession>
<keyword evidence="5" id="KW-1185">Reference proteome</keyword>
<dbReference type="eggNOG" id="COG3119">
    <property type="taxonomic scope" value="Bacteria"/>
</dbReference>
<evidence type="ECO:0000256" key="2">
    <source>
        <dbReference type="SAM" id="Phobius"/>
    </source>
</evidence>
<dbReference type="Gene3D" id="3.40.720.10">
    <property type="entry name" value="Alkaline Phosphatase, subunit A"/>
    <property type="match status" value="1"/>
</dbReference>
<dbReference type="AlphaFoldDB" id="S2KQB7"/>
<dbReference type="STRING" id="1121939.L861_10030"/>
<keyword evidence="2" id="KW-0472">Membrane</keyword>
<sequence length="552" mass="61050">MFSLPVVRWLLLTVVFNVVLLVPIWLRFGELAPRWVALEAWLIAASLALLPTWRWHRALCWSVVVMIMLALLAGFGDAATQLVLGRSLNLYLDMPLLLSVHHLLEGNLGSLLALLVCIVTVLLLLGLAVMLAKLLQRLPRLSSRSPTGIAISGVLLISIVLLVAEASDRRLVGIARTPVIDTLASQSQQMLDTHRARQTFIASLQATPYPVQALPALSDKDVIIMFIESYGISTIENERYAEIVVPRLKALEKRLEEVGLEMASSTLASPIRGGQSWLAHATALSGRWIDNQLWYRLLLDSRRATLIDDFRATGHVTLAVMPAINMPWPEGQAYGFDQIHAAADIEYAGPALHWVTMPDQFTLYHFQQRIRARLDEPIFAQIALISSHAPWTPILPVLENWDDVGDGSVFMRWKDAGEAPGVLWQDQERVRQHFALSVDYAVNATLSWAAEFVDDRTLLIVLGDHQPASLITGDDVGTGVPVHIISGDTDLLEPFLARGFEPGAVPMPMSDPPGMDRLRHWLHEDFSGASKLRTFSASPNGDQHGTSHQTAP</sequence>
<feature type="transmembrane region" description="Helical" evidence="2">
    <location>
        <begin position="110"/>
        <end position="135"/>
    </location>
</feature>